<feature type="active site" description="Charge relay system" evidence="5">
    <location>
        <position position="154"/>
    </location>
</feature>
<evidence type="ECO:0000259" key="8">
    <source>
        <dbReference type="Pfam" id="PF01425"/>
    </source>
</evidence>
<dbReference type="STRING" id="114155.A0A4Q9Q6E6"/>
<dbReference type="PIRSF" id="PIRSF001221">
    <property type="entry name" value="Amidase_fungi"/>
    <property type="match status" value="1"/>
</dbReference>
<feature type="domain" description="Amidase" evidence="8">
    <location>
        <begin position="98"/>
        <end position="565"/>
    </location>
</feature>
<organism evidence="9 10">
    <name type="scientific">Dichomitus squalens</name>
    <dbReference type="NCBI Taxonomy" id="114155"/>
    <lineage>
        <taxon>Eukaryota</taxon>
        <taxon>Fungi</taxon>
        <taxon>Dikarya</taxon>
        <taxon>Basidiomycota</taxon>
        <taxon>Agaricomycotina</taxon>
        <taxon>Agaricomycetes</taxon>
        <taxon>Polyporales</taxon>
        <taxon>Polyporaceae</taxon>
        <taxon>Dichomitus</taxon>
    </lineage>
</organism>
<comment type="similarity">
    <text evidence="2">Belongs to the amidase family.</text>
</comment>
<feature type="active site" description="Acyl-ester intermediate" evidence="5">
    <location>
        <position position="254"/>
    </location>
</feature>
<evidence type="ECO:0000256" key="1">
    <source>
        <dbReference type="ARBA" id="ARBA00001311"/>
    </source>
</evidence>
<evidence type="ECO:0000313" key="10">
    <source>
        <dbReference type="Proteomes" id="UP000292082"/>
    </source>
</evidence>
<dbReference type="Pfam" id="PF01425">
    <property type="entry name" value="Amidase"/>
    <property type="match status" value="1"/>
</dbReference>
<dbReference type="Proteomes" id="UP000292082">
    <property type="component" value="Unassembled WGS sequence"/>
</dbReference>
<dbReference type="SUPFAM" id="SSF75304">
    <property type="entry name" value="Amidase signature (AS) enzymes"/>
    <property type="match status" value="1"/>
</dbReference>
<gene>
    <name evidence="9" type="ORF">BD310DRAFT_811701</name>
</gene>
<keyword evidence="4" id="KW-0378">Hydrolase</keyword>
<dbReference type="EMBL" id="ML145095">
    <property type="protein sequence ID" value="TBU62184.1"/>
    <property type="molecule type" value="Genomic_DNA"/>
</dbReference>
<dbReference type="AlphaFoldDB" id="A0A4Q9Q6E6"/>
<evidence type="ECO:0000256" key="3">
    <source>
        <dbReference type="ARBA" id="ARBA00012922"/>
    </source>
</evidence>
<evidence type="ECO:0000256" key="6">
    <source>
        <dbReference type="PIRSR" id="PIRSR001221-2"/>
    </source>
</evidence>
<reference evidence="9 10" key="1">
    <citation type="submission" date="2019-01" db="EMBL/GenBank/DDBJ databases">
        <title>Draft genome sequences of three monokaryotic isolates of the white-rot basidiomycete fungus Dichomitus squalens.</title>
        <authorList>
            <consortium name="DOE Joint Genome Institute"/>
            <person name="Lopez S.C."/>
            <person name="Andreopoulos B."/>
            <person name="Pangilinan J."/>
            <person name="Lipzen A."/>
            <person name="Riley R."/>
            <person name="Ahrendt S."/>
            <person name="Ng V."/>
            <person name="Barry K."/>
            <person name="Daum C."/>
            <person name="Grigoriev I.V."/>
            <person name="Hilden K.S."/>
            <person name="Makela M.R."/>
            <person name="de Vries R.P."/>
        </authorList>
    </citation>
    <scope>NUCLEOTIDE SEQUENCE [LARGE SCALE GENOMIC DNA]</scope>
    <source>
        <strain evidence="9 10">CBS 464.89</strain>
    </source>
</reference>
<keyword evidence="10" id="KW-1185">Reference proteome</keyword>
<evidence type="ECO:0000256" key="5">
    <source>
        <dbReference type="PIRSR" id="PIRSR001221-1"/>
    </source>
</evidence>
<comment type="catalytic activity">
    <reaction evidence="1">
        <text>a monocarboxylic acid amide + H2O = a monocarboxylate + NH4(+)</text>
        <dbReference type="Rhea" id="RHEA:12020"/>
        <dbReference type="ChEBI" id="CHEBI:15377"/>
        <dbReference type="ChEBI" id="CHEBI:28938"/>
        <dbReference type="ChEBI" id="CHEBI:35757"/>
        <dbReference type="ChEBI" id="CHEBI:83628"/>
        <dbReference type="EC" id="3.5.1.4"/>
    </reaction>
</comment>
<dbReference type="GO" id="GO:0004040">
    <property type="term" value="F:amidase activity"/>
    <property type="evidence" value="ECO:0007669"/>
    <property type="project" value="UniProtKB-EC"/>
</dbReference>
<accession>A0A4Q9Q6E6</accession>
<dbReference type="InterPro" id="IPR023631">
    <property type="entry name" value="Amidase_dom"/>
</dbReference>
<dbReference type="PANTHER" id="PTHR46072">
    <property type="entry name" value="AMIDASE-RELATED-RELATED"/>
    <property type="match status" value="1"/>
</dbReference>
<dbReference type="InterPro" id="IPR036928">
    <property type="entry name" value="AS_sf"/>
</dbReference>
<feature type="binding site" evidence="6">
    <location>
        <begin position="251"/>
        <end position="254"/>
    </location>
    <ligand>
        <name>substrate</name>
    </ligand>
</feature>
<sequence length="581" mass="63563">MPPYGDFCTIMPGDTSKGPHGRPSPLPWQDISKAKKADREARLAKRPGWRLGFNVPSEQNDVAHLPTSRLTPRQLEIVHLDATALAEALRIRRYTAVETLEAFCHVASIAQDVTNCLTEVLFDEGLARAQELDRYLEETGQVVGPLHGVPVSIKDHVRVKGHDTSTGYIAWAGRTIAEKDAVVVDILRKAGAVIYVKTANPQTLLSLETNNNIYGRTVNPYNRSLTPGGSSGGESALIAMHGSPMGIGTDIGGSIRIPAGYMGLYGLKGSVGRLPHAGLMGSHDGMDAIVGALGPLATSARDLALFCQVMSQYEPWLVEPPLIEIPWRQEIVEGAGLPTKLAIAILWDDGVVTPHPPILDALRRTSDALVAAGHDVITWDPIEHQGAWDLITKLYFLDGGAEYRDVLEHEPYVPQTEWILSQVPNGGKPFSVAELFELNLAREAFRAKVAAHWNATKFRTTTGRPVDAILSPVAATLAPPHDTTRWWGYTSYWNLMDFSAAVFPAGRFHAAGYRPLALPNGVVHGGEPRNDAERFIRAQWDPKTYDNASIGLQLVGRRLSEERLLGVLHRVEEAVERFSDQ</sequence>
<dbReference type="InterPro" id="IPR020556">
    <property type="entry name" value="Amidase_CS"/>
</dbReference>
<evidence type="ECO:0000256" key="4">
    <source>
        <dbReference type="ARBA" id="ARBA00022801"/>
    </source>
</evidence>
<protein>
    <recommendedName>
        <fullName evidence="3">amidase</fullName>
        <ecNumber evidence="3">3.5.1.4</ecNumber>
    </recommendedName>
</protein>
<dbReference type="EC" id="3.5.1.4" evidence="3"/>
<dbReference type="Gene3D" id="3.90.1300.10">
    <property type="entry name" value="Amidase signature (AS) domain"/>
    <property type="match status" value="1"/>
</dbReference>
<proteinExistence type="inferred from homology"/>
<feature type="binding site" evidence="6">
    <location>
        <position position="230"/>
    </location>
    <ligand>
        <name>substrate</name>
    </ligand>
</feature>
<feature type="region of interest" description="Disordered" evidence="7">
    <location>
        <begin position="1"/>
        <end position="29"/>
    </location>
</feature>
<evidence type="ECO:0000256" key="2">
    <source>
        <dbReference type="ARBA" id="ARBA00009199"/>
    </source>
</evidence>
<name>A0A4Q9Q6E6_9APHY</name>
<evidence type="ECO:0000256" key="7">
    <source>
        <dbReference type="SAM" id="MobiDB-lite"/>
    </source>
</evidence>
<feature type="binding site" evidence="6">
    <location>
        <position position="204"/>
    </location>
    <ligand>
        <name>substrate</name>
    </ligand>
</feature>
<dbReference type="PROSITE" id="PS00571">
    <property type="entry name" value="AMIDASES"/>
    <property type="match status" value="1"/>
</dbReference>
<feature type="active site" description="Charge relay system" evidence="5">
    <location>
        <position position="230"/>
    </location>
</feature>
<evidence type="ECO:0000313" key="9">
    <source>
        <dbReference type="EMBL" id="TBU62184.1"/>
    </source>
</evidence>